<organism evidence="11 12">
    <name type="scientific">Vibrio gazogenes</name>
    <dbReference type="NCBI Taxonomy" id="687"/>
    <lineage>
        <taxon>Bacteria</taxon>
        <taxon>Pseudomonadati</taxon>
        <taxon>Pseudomonadota</taxon>
        <taxon>Gammaproteobacteria</taxon>
        <taxon>Vibrionales</taxon>
        <taxon>Vibrionaceae</taxon>
        <taxon>Vibrio</taxon>
    </lineage>
</organism>
<name>A0A1Z2SAX5_VIBGA</name>
<evidence type="ECO:0000256" key="7">
    <source>
        <dbReference type="ARBA" id="ARBA00023136"/>
    </source>
</evidence>
<evidence type="ECO:0000256" key="9">
    <source>
        <dbReference type="RuleBase" id="RU369079"/>
    </source>
</evidence>
<evidence type="ECO:0000256" key="3">
    <source>
        <dbReference type="ARBA" id="ARBA00022475"/>
    </source>
</evidence>
<keyword evidence="7 9" id="KW-0472">Membrane</keyword>
<evidence type="ECO:0000259" key="10">
    <source>
        <dbReference type="Pfam" id="PF04290"/>
    </source>
</evidence>
<comment type="similarity">
    <text evidence="8 9">Belongs to the TRAP transporter small permease family.</text>
</comment>
<keyword evidence="4 9" id="KW-0997">Cell inner membrane</keyword>
<comment type="subunit">
    <text evidence="9">The complex comprises the extracytoplasmic solute receptor protein and the two transmembrane proteins.</text>
</comment>
<comment type="subcellular location">
    <subcellularLocation>
        <location evidence="1 9">Cell inner membrane</location>
        <topology evidence="1 9">Multi-pass membrane protein</topology>
    </subcellularLocation>
</comment>
<keyword evidence="6 9" id="KW-1133">Transmembrane helix</keyword>
<feature type="transmembrane region" description="Helical" evidence="9">
    <location>
        <begin position="121"/>
        <end position="144"/>
    </location>
</feature>
<evidence type="ECO:0000256" key="4">
    <source>
        <dbReference type="ARBA" id="ARBA00022519"/>
    </source>
</evidence>
<evidence type="ECO:0000256" key="1">
    <source>
        <dbReference type="ARBA" id="ARBA00004429"/>
    </source>
</evidence>
<dbReference type="KEGG" id="vga:BSQ33_00315"/>
<feature type="transmembrane region" description="Helical" evidence="9">
    <location>
        <begin position="85"/>
        <end position="109"/>
    </location>
</feature>
<evidence type="ECO:0000313" key="12">
    <source>
        <dbReference type="Proteomes" id="UP000196708"/>
    </source>
</evidence>
<feature type="domain" description="Tripartite ATP-independent periplasmic transporters DctQ component" evidence="10">
    <location>
        <begin position="22"/>
        <end position="145"/>
    </location>
</feature>
<evidence type="ECO:0000256" key="8">
    <source>
        <dbReference type="ARBA" id="ARBA00038436"/>
    </source>
</evidence>
<accession>A0A1Z2SAX5</accession>
<dbReference type="Pfam" id="PF04290">
    <property type="entry name" value="DctQ"/>
    <property type="match status" value="1"/>
</dbReference>
<protein>
    <recommendedName>
        <fullName evidence="9">TRAP transporter small permease protein</fullName>
    </recommendedName>
</protein>
<feature type="transmembrane region" description="Helical" evidence="9">
    <location>
        <begin position="12"/>
        <end position="40"/>
    </location>
</feature>
<comment type="function">
    <text evidence="9">Part of the tripartite ATP-independent periplasmic (TRAP) transport system.</text>
</comment>
<keyword evidence="2 9" id="KW-0813">Transport</keyword>
<evidence type="ECO:0000256" key="2">
    <source>
        <dbReference type="ARBA" id="ARBA00022448"/>
    </source>
</evidence>
<dbReference type="PANTHER" id="PTHR35011">
    <property type="entry name" value="2,3-DIKETO-L-GULONATE TRAP TRANSPORTER SMALL PERMEASE PROTEIN YIAM"/>
    <property type="match status" value="1"/>
</dbReference>
<dbReference type="InterPro" id="IPR007387">
    <property type="entry name" value="TRAP_DctQ"/>
</dbReference>
<dbReference type="Proteomes" id="UP000196708">
    <property type="component" value="Chromosome 1"/>
</dbReference>
<reference evidence="11 12" key="1">
    <citation type="submission" date="2016-12" db="EMBL/GenBank/DDBJ databases">
        <authorList>
            <person name="Song W.-J."/>
            <person name="Kurnit D.M."/>
        </authorList>
    </citation>
    <scope>NUCLEOTIDE SEQUENCE [LARGE SCALE GENOMIC DNA]</scope>
    <source>
        <strain evidence="11 12">ATCC 43942</strain>
    </source>
</reference>
<sequence length="159" mass="18395">MELYNKIKSISSFVSAVSLILMVFVVLLQTFTRFVIFYSLPWSEEASRYLFVIMIVSGFNVAIYNGDMIRISVIDNYIHGRMKKIIDYIKLIISMNVIFIFSYCAYKFIQLGVYQLSPAMQIPLAIIYFIMFVGFLLSFFAVIINGYETMFKVKNIGGE</sequence>
<dbReference type="InterPro" id="IPR055348">
    <property type="entry name" value="DctQ"/>
</dbReference>
<keyword evidence="5 9" id="KW-0812">Transmembrane</keyword>
<dbReference type="EMBL" id="CP018835">
    <property type="protein sequence ID" value="ASA54319.1"/>
    <property type="molecule type" value="Genomic_DNA"/>
</dbReference>
<evidence type="ECO:0000256" key="6">
    <source>
        <dbReference type="ARBA" id="ARBA00022989"/>
    </source>
</evidence>
<dbReference type="GO" id="GO:0022857">
    <property type="term" value="F:transmembrane transporter activity"/>
    <property type="evidence" value="ECO:0007669"/>
    <property type="project" value="UniProtKB-UniRule"/>
</dbReference>
<dbReference type="OrthoDB" id="5878939at2"/>
<dbReference type="RefSeq" id="WP_088132855.1">
    <property type="nucleotide sequence ID" value="NZ_CP018835.1"/>
</dbReference>
<evidence type="ECO:0000313" key="11">
    <source>
        <dbReference type="EMBL" id="ASA54319.1"/>
    </source>
</evidence>
<keyword evidence="3" id="KW-1003">Cell membrane</keyword>
<feature type="transmembrane region" description="Helical" evidence="9">
    <location>
        <begin position="46"/>
        <end position="64"/>
    </location>
</feature>
<dbReference type="AlphaFoldDB" id="A0A1Z2SAX5"/>
<dbReference type="GO" id="GO:0005886">
    <property type="term" value="C:plasma membrane"/>
    <property type="evidence" value="ECO:0007669"/>
    <property type="project" value="UniProtKB-SubCell"/>
</dbReference>
<proteinExistence type="inferred from homology"/>
<evidence type="ECO:0000256" key="5">
    <source>
        <dbReference type="ARBA" id="ARBA00022692"/>
    </source>
</evidence>
<gene>
    <name evidence="11" type="ORF">BSQ33_00315</name>
</gene>